<name>A0A515DAE3_9BURK</name>
<evidence type="ECO:0000313" key="5">
    <source>
        <dbReference type="EMBL" id="QDL37379.1"/>
    </source>
</evidence>
<dbReference type="KEGG" id="rhf:EUB48_08915"/>
<dbReference type="Pfam" id="PF03328">
    <property type="entry name" value="HpcH_HpaI"/>
    <property type="match status" value="1"/>
</dbReference>
<dbReference type="SUPFAM" id="SSF51621">
    <property type="entry name" value="Phosphoenolpyruvate/pyruvate domain"/>
    <property type="match status" value="1"/>
</dbReference>
<gene>
    <name evidence="5" type="ORF">EUB48_08915</name>
</gene>
<dbReference type="InterPro" id="IPR040442">
    <property type="entry name" value="Pyrv_kinase-like_dom_sf"/>
</dbReference>
<dbReference type="PANTHER" id="PTHR32308">
    <property type="entry name" value="LYASE BETA SUBUNIT, PUTATIVE (AFU_ORTHOLOGUE AFUA_4G13030)-RELATED"/>
    <property type="match status" value="1"/>
</dbReference>
<evidence type="ECO:0000256" key="1">
    <source>
        <dbReference type="ARBA" id="ARBA00001946"/>
    </source>
</evidence>
<dbReference type="GO" id="GO:0003824">
    <property type="term" value="F:catalytic activity"/>
    <property type="evidence" value="ECO:0007669"/>
    <property type="project" value="InterPro"/>
</dbReference>
<reference evidence="5 6" key="1">
    <citation type="submission" date="2019-01" db="EMBL/GenBank/DDBJ databases">
        <title>Genomic insights into a novel species Rhodoferax sp.</title>
        <authorList>
            <person name="Jin L."/>
        </authorList>
    </citation>
    <scope>NUCLEOTIDE SEQUENCE [LARGE SCALE GENOMIC DNA]</scope>
    <source>
        <strain evidence="5 6">CHu59-6-5</strain>
    </source>
</reference>
<dbReference type="GO" id="GO:0000287">
    <property type="term" value="F:magnesium ion binding"/>
    <property type="evidence" value="ECO:0007669"/>
    <property type="project" value="TreeGrafter"/>
</dbReference>
<dbReference type="OrthoDB" id="348111at2"/>
<dbReference type="PANTHER" id="PTHR32308:SF10">
    <property type="entry name" value="CITRATE LYASE SUBUNIT BETA"/>
    <property type="match status" value="1"/>
</dbReference>
<feature type="domain" description="HpcH/HpaI aldolase/citrate lyase" evidence="4">
    <location>
        <begin position="20"/>
        <end position="104"/>
    </location>
</feature>
<keyword evidence="6" id="KW-1185">Reference proteome</keyword>
<proteinExistence type="predicted"/>
<dbReference type="InterPro" id="IPR005000">
    <property type="entry name" value="Aldolase/citrate-lyase_domain"/>
</dbReference>
<dbReference type="AlphaFoldDB" id="A0A515DAE3"/>
<organism evidence="5 6">
    <name type="scientific">Rhodoferax sediminis</name>
    <dbReference type="NCBI Taxonomy" id="2509614"/>
    <lineage>
        <taxon>Bacteria</taxon>
        <taxon>Pseudomonadati</taxon>
        <taxon>Pseudomonadota</taxon>
        <taxon>Betaproteobacteria</taxon>
        <taxon>Burkholderiales</taxon>
        <taxon>Comamonadaceae</taxon>
        <taxon>Rhodoferax</taxon>
    </lineage>
</organism>
<accession>A0A515DAE3</accession>
<protein>
    <recommendedName>
        <fullName evidence="4">HpcH/HpaI aldolase/citrate lyase domain-containing protein</fullName>
    </recommendedName>
</protein>
<evidence type="ECO:0000313" key="6">
    <source>
        <dbReference type="Proteomes" id="UP000316798"/>
    </source>
</evidence>
<dbReference type="GO" id="GO:0006107">
    <property type="term" value="P:oxaloacetate metabolic process"/>
    <property type="evidence" value="ECO:0007669"/>
    <property type="project" value="TreeGrafter"/>
</dbReference>
<dbReference type="InterPro" id="IPR015813">
    <property type="entry name" value="Pyrv/PenolPyrv_kinase-like_dom"/>
</dbReference>
<comment type="cofactor">
    <cofactor evidence="1">
        <name>Mg(2+)</name>
        <dbReference type="ChEBI" id="CHEBI:18420"/>
    </cofactor>
</comment>
<dbReference type="Proteomes" id="UP000316798">
    <property type="component" value="Chromosome"/>
</dbReference>
<dbReference type="EMBL" id="CP035503">
    <property type="protein sequence ID" value="QDL37379.1"/>
    <property type="molecule type" value="Genomic_DNA"/>
</dbReference>
<keyword evidence="2" id="KW-0479">Metal-binding</keyword>
<sequence length="162" mass="17357">MEKLDLHIRANPKPRHLQLLAASPQVVRLAFGNLDFQADLGLACDPDEAELVPVRLALVLASRRATLAAPIDGITASTTDPVRIQTDAQRSRRAGFGAKLCIHPAQVAVVNAALAPTPAELEWARRVLAAYAQAGGGVFSLDDRMVDAPVVRLAQRIVDGER</sequence>
<evidence type="ECO:0000256" key="2">
    <source>
        <dbReference type="ARBA" id="ARBA00022723"/>
    </source>
</evidence>
<evidence type="ECO:0000256" key="3">
    <source>
        <dbReference type="ARBA" id="ARBA00022842"/>
    </source>
</evidence>
<dbReference type="Gene3D" id="3.20.20.60">
    <property type="entry name" value="Phosphoenolpyruvate-binding domains"/>
    <property type="match status" value="1"/>
</dbReference>
<keyword evidence="3" id="KW-0460">Magnesium</keyword>
<evidence type="ECO:0000259" key="4">
    <source>
        <dbReference type="Pfam" id="PF03328"/>
    </source>
</evidence>